<gene>
    <name evidence="1" type="ORF">CARN2_3307</name>
</gene>
<dbReference type="EMBL" id="CABM01000048">
    <property type="protein sequence ID" value="CBH97831.1"/>
    <property type="molecule type" value="Genomic_DNA"/>
</dbReference>
<dbReference type="InterPro" id="IPR047324">
    <property type="entry name" value="LbH_gamma_CA-like"/>
</dbReference>
<name>E6PSC4_9ZZZZ</name>
<keyword evidence="1" id="KW-0808">Transferase</keyword>
<dbReference type="InterPro" id="IPR050484">
    <property type="entry name" value="Transf_Hexapept/Carb_Anhydrase"/>
</dbReference>
<dbReference type="CDD" id="cd04645">
    <property type="entry name" value="LbH_gamma_CA_like"/>
    <property type="match status" value="2"/>
</dbReference>
<protein>
    <submittedName>
        <fullName evidence="1">Carbonic anhydrase/acetyltransferase isoleucine patch superfamily-like protein</fullName>
    </submittedName>
</protein>
<proteinExistence type="predicted"/>
<evidence type="ECO:0000313" key="1">
    <source>
        <dbReference type="EMBL" id="CBH97831.1"/>
    </source>
</evidence>
<dbReference type="Gene3D" id="2.160.10.10">
    <property type="entry name" value="Hexapeptide repeat proteins"/>
    <property type="match status" value="2"/>
</dbReference>
<sequence>MDWKRGGQLAMRTMSALEASPFVLEYMGVRPAFNGPARSSGFGSAVLGRVTLGNDAILGPFAVLRGDGHAVEVGDNLYLGLHSTVHIAHELYSAKLGARVTIGSNSVVHACTVGDDCVIEENVAVLDGAIVGKGCAVAAGSVVFPRSVLPPGQWCEGSPAVPMRPLASVELHELHKRVRADGLIGSSKAIERVANSVAISGGDHGYVAATVTGSGTLRMGESSSLWFGCVLESGALGVTIASGANVQDNTVLRSEEHLVRVGEGSTIGHNVLLHDCIVGARVLVGMGSTLAPGTVVMDDTFVAAGSCTAPGQVLKSGWLWGGRPARAMSRMNDRMHQVIQVSAEIYREYAAEFAANQEAVLRGADR</sequence>
<dbReference type="PANTHER" id="PTHR13061:SF29">
    <property type="entry name" value="GAMMA CARBONIC ANHYDRASE-LIKE 1, MITOCHONDRIAL-RELATED"/>
    <property type="match status" value="1"/>
</dbReference>
<comment type="caution">
    <text evidence="1">The sequence shown here is derived from an EMBL/GenBank/DDBJ whole genome shotgun (WGS) entry which is preliminary data.</text>
</comment>
<dbReference type="Pfam" id="PF00132">
    <property type="entry name" value="Hexapep"/>
    <property type="match status" value="1"/>
</dbReference>
<dbReference type="InterPro" id="IPR011004">
    <property type="entry name" value="Trimer_LpxA-like_sf"/>
</dbReference>
<dbReference type="InterPro" id="IPR001451">
    <property type="entry name" value="Hexapep"/>
</dbReference>
<dbReference type="PANTHER" id="PTHR13061">
    <property type="entry name" value="DYNACTIN SUBUNIT P25"/>
    <property type="match status" value="1"/>
</dbReference>
<dbReference type="GO" id="GO:0016740">
    <property type="term" value="F:transferase activity"/>
    <property type="evidence" value="ECO:0007669"/>
    <property type="project" value="UniProtKB-KW"/>
</dbReference>
<dbReference type="SUPFAM" id="SSF51161">
    <property type="entry name" value="Trimeric LpxA-like enzymes"/>
    <property type="match status" value="2"/>
</dbReference>
<organism evidence="1">
    <name type="scientific">mine drainage metagenome</name>
    <dbReference type="NCBI Taxonomy" id="410659"/>
    <lineage>
        <taxon>unclassified sequences</taxon>
        <taxon>metagenomes</taxon>
        <taxon>ecological metagenomes</taxon>
    </lineage>
</organism>
<accession>E6PSC4</accession>
<reference evidence="1" key="1">
    <citation type="submission" date="2009-10" db="EMBL/GenBank/DDBJ databases">
        <title>Diversity of trophic interactions inside an arsenic-rich microbial ecosystem.</title>
        <authorList>
            <person name="Bertin P.N."/>
            <person name="Heinrich-Salmeron A."/>
            <person name="Pelletier E."/>
            <person name="Goulhen-Chollet F."/>
            <person name="Arsene-Ploetze F."/>
            <person name="Gallien S."/>
            <person name="Calteau A."/>
            <person name="Vallenet D."/>
            <person name="Casiot C."/>
            <person name="Chane-Woon-Ming B."/>
            <person name="Giloteaux L."/>
            <person name="Barakat M."/>
            <person name="Bonnefoy V."/>
            <person name="Bruneel O."/>
            <person name="Chandler M."/>
            <person name="Cleiss J."/>
            <person name="Duran R."/>
            <person name="Elbaz-Poulichet F."/>
            <person name="Fonknechten N."/>
            <person name="Lauga B."/>
            <person name="Mornico D."/>
            <person name="Ortet P."/>
            <person name="Schaeffer C."/>
            <person name="Siguier P."/>
            <person name="Alexander Thil Smith A."/>
            <person name="Van Dorsselaer A."/>
            <person name="Weissenbach J."/>
            <person name="Medigue C."/>
            <person name="Le Paslier D."/>
        </authorList>
    </citation>
    <scope>NUCLEOTIDE SEQUENCE</scope>
</reference>
<dbReference type="AlphaFoldDB" id="E6PSC4"/>